<dbReference type="Proteomes" id="UP000306319">
    <property type="component" value="Unassembled WGS sequence"/>
</dbReference>
<comment type="caution">
    <text evidence="1">The sequence shown here is derived from an EMBL/GenBank/DDBJ whole genome shotgun (WGS) entry which is preliminary data.</text>
</comment>
<keyword evidence="2" id="KW-1185">Reference proteome</keyword>
<name>A0AC61RLK2_9BACT</name>
<accession>A0AC61RLK2</accession>
<protein>
    <submittedName>
        <fullName evidence="1">Glycosyltransferase family 2 protein</fullName>
    </submittedName>
</protein>
<sequence length="330" mass="38380">MSRVAVIILNWNGKELLKQFLPTASKYTQGEDVDLVVADNGSTDGSVEWIKEHHPEVMLIEYRKNLGFAEGYNRAIEILDYPYSLLLNSDVEVTEGWWQPLFRFMEENPEVGALQPKIKSYRDKSRFEYAGAAGGFLDRLGYPYCRGRLFDCVEKDEGQYDGEVKDVVWASGAALLVRTDMFRRAGRLDPHFFAHMEEIDLCCRMIARGFRVVATSFSEVYHVGGASLNQGNPKKTYLNFRNNLLLLYKNLSPEKRGKILLKRRLMDTLAFGMFVLKLDFRNAWSVIRAHNDFRKMRKLYDEGKHFYVEPEQILSDRLIAVDRYLRRMKK</sequence>
<evidence type="ECO:0000313" key="1">
    <source>
        <dbReference type="EMBL" id="TGY78613.1"/>
    </source>
</evidence>
<gene>
    <name evidence="1" type="ORF">E5331_09855</name>
</gene>
<evidence type="ECO:0000313" key="2">
    <source>
        <dbReference type="Proteomes" id="UP000306319"/>
    </source>
</evidence>
<reference evidence="1" key="1">
    <citation type="submission" date="2019-04" db="EMBL/GenBank/DDBJ databases">
        <title>Microbes associate with the intestines of laboratory mice.</title>
        <authorList>
            <person name="Navarre W."/>
            <person name="Wong E."/>
            <person name="Huang K."/>
            <person name="Tropini C."/>
            <person name="Ng K."/>
            <person name="Yu B."/>
        </authorList>
    </citation>
    <scope>NUCLEOTIDE SEQUENCE</scope>
    <source>
        <strain evidence="1">NM04_E33</strain>
    </source>
</reference>
<dbReference type="EMBL" id="SRYB01000012">
    <property type="protein sequence ID" value="TGY78613.1"/>
    <property type="molecule type" value="Genomic_DNA"/>
</dbReference>
<organism evidence="1 2">
    <name type="scientific">Lepagella muris</name>
    <dbReference type="NCBI Taxonomy" id="3032870"/>
    <lineage>
        <taxon>Bacteria</taxon>
        <taxon>Pseudomonadati</taxon>
        <taxon>Bacteroidota</taxon>
        <taxon>Bacteroidia</taxon>
        <taxon>Bacteroidales</taxon>
        <taxon>Muribaculaceae</taxon>
        <taxon>Lepagella</taxon>
    </lineage>
</organism>
<proteinExistence type="predicted"/>